<organism evidence="5 6">
    <name type="scientific">Sediminihaliea albiluteola</name>
    <dbReference type="NCBI Taxonomy" id="2758564"/>
    <lineage>
        <taxon>Bacteria</taxon>
        <taxon>Pseudomonadati</taxon>
        <taxon>Pseudomonadota</taxon>
        <taxon>Gammaproteobacteria</taxon>
        <taxon>Cellvibrionales</taxon>
        <taxon>Halieaceae</taxon>
        <taxon>Sediminihaliea</taxon>
    </lineage>
</organism>
<gene>
    <name evidence="5" type="ORF">H2508_03885</name>
</gene>
<dbReference type="GO" id="GO:0031956">
    <property type="term" value="F:medium-chain fatty acid-CoA ligase activity"/>
    <property type="evidence" value="ECO:0007669"/>
    <property type="project" value="TreeGrafter"/>
</dbReference>
<evidence type="ECO:0000259" key="3">
    <source>
        <dbReference type="Pfam" id="PF00501"/>
    </source>
</evidence>
<dbReference type="Proteomes" id="UP000539350">
    <property type="component" value="Unassembled WGS sequence"/>
</dbReference>
<dbReference type="Gene3D" id="2.30.38.10">
    <property type="entry name" value="Luciferase, Domain 3"/>
    <property type="match status" value="1"/>
</dbReference>
<evidence type="ECO:0000313" key="6">
    <source>
        <dbReference type="Proteomes" id="UP000539350"/>
    </source>
</evidence>
<dbReference type="InterPro" id="IPR020845">
    <property type="entry name" value="AMP-binding_CS"/>
</dbReference>
<dbReference type="Pfam" id="PF00501">
    <property type="entry name" value="AMP-binding"/>
    <property type="match status" value="1"/>
</dbReference>
<name>A0A7W2TUN5_9GAMM</name>
<feature type="domain" description="AMP-binding enzyme C-terminal" evidence="4">
    <location>
        <begin position="474"/>
        <end position="550"/>
    </location>
</feature>
<evidence type="ECO:0000256" key="2">
    <source>
        <dbReference type="ARBA" id="ARBA00022598"/>
    </source>
</evidence>
<dbReference type="InterPro" id="IPR025110">
    <property type="entry name" value="AMP-bd_C"/>
</dbReference>
<evidence type="ECO:0000256" key="1">
    <source>
        <dbReference type="ARBA" id="ARBA00006432"/>
    </source>
</evidence>
<feature type="domain" description="AMP-dependent synthetase/ligase" evidence="3">
    <location>
        <begin position="47"/>
        <end position="429"/>
    </location>
</feature>
<dbReference type="PROSITE" id="PS00455">
    <property type="entry name" value="AMP_BINDING"/>
    <property type="match status" value="1"/>
</dbReference>
<dbReference type="SUPFAM" id="SSF56801">
    <property type="entry name" value="Acetyl-CoA synthetase-like"/>
    <property type="match status" value="1"/>
</dbReference>
<dbReference type="Pfam" id="PF13193">
    <property type="entry name" value="AMP-binding_C"/>
    <property type="match status" value="1"/>
</dbReference>
<protein>
    <submittedName>
        <fullName evidence="5">Acyl--CoA ligase</fullName>
    </submittedName>
</protein>
<reference evidence="5 6" key="1">
    <citation type="submission" date="2020-07" db="EMBL/GenBank/DDBJ databases">
        <title>Halieaceae bacterium, F7430, whole genome shotgun sequencing project.</title>
        <authorList>
            <person name="Jiang S."/>
            <person name="Liu Z.W."/>
            <person name="Du Z.J."/>
        </authorList>
    </citation>
    <scope>NUCLEOTIDE SEQUENCE [LARGE SCALE GENOMIC DNA]</scope>
    <source>
        <strain evidence="5 6">F7430</strain>
    </source>
</reference>
<sequence length="577" mass="62810">MRLKLDEILLTLTQPGGPYEIEERDLAGIRHKLYRNAPATLLDIYESSAKAADYDFIHYEQDSWSRQRLLDGAAAVSAFLRDNIGIEKGERVAIAMRNCPEWMVAFIAITDLGAIAVPLNSWCKQQELDYMLRDSGAKFAFCDEPRYQHLQAIAADYPLQLAVVGASDRPVDAYRFEELCQAAHQPFSRELNLVGPEDPAMILYTSGTTGFPKGACSTHRAVTQSLYNLEVMGAAMTLMNQELNTDKPASSKQPPEIPRHTVLLALPLFHVSGLHTGFLNSLRSQIRIVIMPKWDAGKALKLIEKYQVTLLGGAPVMLEELLRHPEFAQHNTDSLMSVGVAGSATPERLVDTIADQLAFAAPAAGWGMTETNATGCSFVGAALQQKKTAAGFVHPIVELSVRDENGQELPPGVSGELHLKTPTLMSGYWGRNEAVPEFFPSGDLGHIDEGGCVHVTGRSKDVIIRGGENIFPVEIEHALEKVQGVAEAAVIGVADQAFGEVPVAVVRLNDRADISAELLQQLLSDSFAHYKVPQSIHFTNSPLPRNATGKILKHVLSQNYGANNAAMAQATSATVEV</sequence>
<keyword evidence="2 5" id="KW-0436">Ligase</keyword>
<dbReference type="Gene3D" id="3.30.300.30">
    <property type="match status" value="1"/>
</dbReference>
<keyword evidence="6" id="KW-1185">Reference proteome</keyword>
<dbReference type="AlphaFoldDB" id="A0A7W2TUN5"/>
<dbReference type="EMBL" id="JACFXU010000013">
    <property type="protein sequence ID" value="MBA6412244.1"/>
    <property type="molecule type" value="Genomic_DNA"/>
</dbReference>
<dbReference type="PANTHER" id="PTHR43201:SF5">
    <property type="entry name" value="MEDIUM-CHAIN ACYL-COA LIGASE ACSF2, MITOCHONDRIAL"/>
    <property type="match status" value="1"/>
</dbReference>
<dbReference type="InterPro" id="IPR045851">
    <property type="entry name" value="AMP-bd_C_sf"/>
</dbReference>
<proteinExistence type="inferred from homology"/>
<comment type="caution">
    <text evidence="5">The sequence shown here is derived from an EMBL/GenBank/DDBJ whole genome shotgun (WGS) entry which is preliminary data.</text>
</comment>
<evidence type="ECO:0000313" key="5">
    <source>
        <dbReference type="EMBL" id="MBA6412244.1"/>
    </source>
</evidence>
<dbReference type="RefSeq" id="WP_182169055.1">
    <property type="nucleotide sequence ID" value="NZ_JACFXU010000013.1"/>
</dbReference>
<dbReference type="PANTHER" id="PTHR43201">
    <property type="entry name" value="ACYL-COA SYNTHETASE"/>
    <property type="match status" value="1"/>
</dbReference>
<dbReference type="Gene3D" id="3.40.50.980">
    <property type="match status" value="2"/>
</dbReference>
<evidence type="ECO:0000259" key="4">
    <source>
        <dbReference type="Pfam" id="PF13193"/>
    </source>
</evidence>
<accession>A0A7W2TUN5</accession>
<comment type="similarity">
    <text evidence="1">Belongs to the ATP-dependent AMP-binding enzyme family.</text>
</comment>
<dbReference type="InterPro" id="IPR000873">
    <property type="entry name" value="AMP-dep_synth/lig_dom"/>
</dbReference>
<dbReference type="GO" id="GO:0006631">
    <property type="term" value="P:fatty acid metabolic process"/>
    <property type="evidence" value="ECO:0007669"/>
    <property type="project" value="TreeGrafter"/>
</dbReference>